<evidence type="ECO:0000259" key="3">
    <source>
        <dbReference type="PROSITE" id="PS50011"/>
    </source>
</evidence>
<accession>A0A9J6FED5</accession>
<keyword evidence="2" id="KW-0067">ATP-binding</keyword>
<evidence type="ECO:0000256" key="1">
    <source>
        <dbReference type="ARBA" id="ARBA00022741"/>
    </source>
</evidence>
<dbReference type="GO" id="GO:0004672">
    <property type="term" value="F:protein kinase activity"/>
    <property type="evidence" value="ECO:0007669"/>
    <property type="project" value="InterPro"/>
</dbReference>
<keyword evidence="1" id="KW-0547">Nucleotide-binding</keyword>
<dbReference type="AlphaFoldDB" id="A0A9J6FED5"/>
<dbReference type="PANTHER" id="PTHR24347">
    <property type="entry name" value="SERINE/THREONINE-PROTEIN KINASE"/>
    <property type="match status" value="1"/>
</dbReference>
<dbReference type="Gene3D" id="1.10.510.10">
    <property type="entry name" value="Transferase(Phosphotransferase) domain 1"/>
    <property type="match status" value="1"/>
</dbReference>
<dbReference type="Pfam" id="PF00069">
    <property type="entry name" value="Pkinase"/>
    <property type="match status" value="1"/>
</dbReference>
<sequence>MGCRLTKIEEGATVSTGSVQLVLRPPHQIQRRKRPVAEPASFRCCSSRVDARVVAKYAIKAVIAKGRFSRVLRVENRLSKQPYAIKVIEAKDDSHLETELSVLRRVRHPNVVRLDEVFRVGCRVYMVMELATGGNLKERLDMHAPFAEVDAARVIRMVTSGLAHLHSLGIAHRNLEPENLLYAHPGADAKVLIADFGAASAPLASPEACMHTACGSLCYAAPELLAGRPYTRAVDMWALGVVACLLLAGTLPFSADSDAALLQAILKTQFAATNQASGVSLRNEPG</sequence>
<feature type="domain" description="Protein kinase" evidence="3">
    <location>
        <begin position="57"/>
        <end position="286"/>
    </location>
</feature>
<dbReference type="GO" id="GO:0005524">
    <property type="term" value="F:ATP binding"/>
    <property type="evidence" value="ECO:0007669"/>
    <property type="project" value="UniProtKB-KW"/>
</dbReference>
<dbReference type="InterPro" id="IPR000719">
    <property type="entry name" value="Prot_kinase_dom"/>
</dbReference>
<dbReference type="OMA" id="SHVIACK"/>
<evidence type="ECO:0000256" key="2">
    <source>
        <dbReference type="ARBA" id="ARBA00022840"/>
    </source>
</evidence>
<dbReference type="VEuPathDB" id="VectorBase:HLOH_064197"/>
<evidence type="ECO:0000313" key="5">
    <source>
        <dbReference type="Proteomes" id="UP000821853"/>
    </source>
</evidence>
<name>A0A9J6FED5_HAELO</name>
<organism evidence="4 5">
    <name type="scientific">Haemaphysalis longicornis</name>
    <name type="common">Bush tick</name>
    <dbReference type="NCBI Taxonomy" id="44386"/>
    <lineage>
        <taxon>Eukaryota</taxon>
        <taxon>Metazoa</taxon>
        <taxon>Ecdysozoa</taxon>
        <taxon>Arthropoda</taxon>
        <taxon>Chelicerata</taxon>
        <taxon>Arachnida</taxon>
        <taxon>Acari</taxon>
        <taxon>Parasitiformes</taxon>
        <taxon>Ixodida</taxon>
        <taxon>Ixodoidea</taxon>
        <taxon>Ixodidae</taxon>
        <taxon>Haemaphysalinae</taxon>
        <taxon>Haemaphysalis</taxon>
    </lineage>
</organism>
<protein>
    <recommendedName>
        <fullName evidence="3">Protein kinase domain-containing protein</fullName>
    </recommendedName>
</protein>
<gene>
    <name evidence="4" type="ORF">HPB48_006847</name>
</gene>
<dbReference type="EMBL" id="JABSTR010000001">
    <property type="protein sequence ID" value="KAH9361285.1"/>
    <property type="molecule type" value="Genomic_DNA"/>
</dbReference>
<keyword evidence="5" id="KW-1185">Reference proteome</keyword>
<evidence type="ECO:0000313" key="4">
    <source>
        <dbReference type="EMBL" id="KAH9361285.1"/>
    </source>
</evidence>
<dbReference type="SUPFAM" id="SSF56112">
    <property type="entry name" value="Protein kinase-like (PK-like)"/>
    <property type="match status" value="1"/>
</dbReference>
<dbReference type="InterPro" id="IPR011009">
    <property type="entry name" value="Kinase-like_dom_sf"/>
</dbReference>
<dbReference type="FunFam" id="1.10.510.10:FF:000571">
    <property type="entry name" value="Maternal embryonic leucine zipper kinase"/>
    <property type="match status" value="1"/>
</dbReference>
<proteinExistence type="predicted"/>
<comment type="caution">
    <text evidence="4">The sequence shown here is derived from an EMBL/GenBank/DDBJ whole genome shotgun (WGS) entry which is preliminary data.</text>
</comment>
<dbReference type="PROSITE" id="PS50011">
    <property type="entry name" value="PROTEIN_KINASE_DOM"/>
    <property type="match status" value="1"/>
</dbReference>
<reference evidence="4 5" key="1">
    <citation type="journal article" date="2020" name="Cell">
        <title>Large-Scale Comparative Analyses of Tick Genomes Elucidate Their Genetic Diversity and Vector Capacities.</title>
        <authorList>
            <consortium name="Tick Genome and Microbiome Consortium (TIGMIC)"/>
            <person name="Jia N."/>
            <person name="Wang J."/>
            <person name="Shi W."/>
            <person name="Du L."/>
            <person name="Sun Y."/>
            <person name="Zhan W."/>
            <person name="Jiang J.F."/>
            <person name="Wang Q."/>
            <person name="Zhang B."/>
            <person name="Ji P."/>
            <person name="Bell-Sakyi L."/>
            <person name="Cui X.M."/>
            <person name="Yuan T.T."/>
            <person name="Jiang B.G."/>
            <person name="Yang W.F."/>
            <person name="Lam T.T."/>
            <person name="Chang Q.C."/>
            <person name="Ding S.J."/>
            <person name="Wang X.J."/>
            <person name="Zhu J.G."/>
            <person name="Ruan X.D."/>
            <person name="Zhao L."/>
            <person name="Wei J.T."/>
            <person name="Ye R.Z."/>
            <person name="Que T.C."/>
            <person name="Du C.H."/>
            <person name="Zhou Y.H."/>
            <person name="Cheng J.X."/>
            <person name="Dai P.F."/>
            <person name="Guo W.B."/>
            <person name="Han X.H."/>
            <person name="Huang E.J."/>
            <person name="Li L.F."/>
            <person name="Wei W."/>
            <person name="Gao Y.C."/>
            <person name="Liu J.Z."/>
            <person name="Shao H.Z."/>
            <person name="Wang X."/>
            <person name="Wang C.C."/>
            <person name="Yang T.C."/>
            <person name="Huo Q.B."/>
            <person name="Li W."/>
            <person name="Chen H.Y."/>
            <person name="Chen S.E."/>
            <person name="Zhou L.G."/>
            <person name="Ni X.B."/>
            <person name="Tian J.H."/>
            <person name="Sheng Y."/>
            <person name="Liu T."/>
            <person name="Pan Y.S."/>
            <person name="Xia L.Y."/>
            <person name="Li J."/>
            <person name="Zhao F."/>
            <person name="Cao W.C."/>
        </authorList>
    </citation>
    <scope>NUCLEOTIDE SEQUENCE [LARGE SCALE GENOMIC DNA]</scope>
    <source>
        <strain evidence="4">HaeL-2018</strain>
    </source>
</reference>
<dbReference type="OrthoDB" id="40902at2759"/>
<dbReference type="Proteomes" id="UP000821853">
    <property type="component" value="Chromosome 1"/>
</dbReference>